<dbReference type="InterPro" id="IPR036249">
    <property type="entry name" value="Thioredoxin-like_sf"/>
</dbReference>
<dbReference type="InterPro" id="IPR024706">
    <property type="entry name" value="Peroxiredoxin_AhpC-typ"/>
</dbReference>
<dbReference type="Proteomes" id="UP000535890">
    <property type="component" value="Unassembled WGS sequence"/>
</dbReference>
<keyword evidence="4" id="KW-0676">Redox-active center</keyword>
<dbReference type="PIRSF" id="PIRSF000239">
    <property type="entry name" value="AHPC"/>
    <property type="match status" value="1"/>
</dbReference>
<organism evidence="8 9">
    <name type="scientific">Actinomycetospora corticicola</name>
    <dbReference type="NCBI Taxonomy" id="663602"/>
    <lineage>
        <taxon>Bacteria</taxon>
        <taxon>Bacillati</taxon>
        <taxon>Actinomycetota</taxon>
        <taxon>Actinomycetes</taxon>
        <taxon>Pseudonocardiales</taxon>
        <taxon>Pseudonocardiaceae</taxon>
        <taxon>Actinomycetospora</taxon>
    </lineage>
</organism>
<evidence type="ECO:0000256" key="5">
    <source>
        <dbReference type="PIRSR" id="PIRSR000239-1"/>
    </source>
</evidence>
<dbReference type="EMBL" id="JACCBN010000001">
    <property type="protein sequence ID" value="NYD38774.1"/>
    <property type="molecule type" value="Genomic_DNA"/>
</dbReference>
<keyword evidence="2" id="KW-0049">Antioxidant</keyword>
<name>A0A7Y9E0A9_9PSEU</name>
<dbReference type="InterPro" id="IPR050455">
    <property type="entry name" value="Tpx_Peroxidase_subfamily"/>
</dbReference>
<keyword evidence="9" id="KW-1185">Reference proteome</keyword>
<evidence type="ECO:0000313" key="9">
    <source>
        <dbReference type="Proteomes" id="UP000535890"/>
    </source>
</evidence>
<evidence type="ECO:0000256" key="3">
    <source>
        <dbReference type="ARBA" id="ARBA00023002"/>
    </source>
</evidence>
<keyword evidence="1 8" id="KW-0575">Peroxidase</keyword>
<gene>
    <name evidence="8" type="ORF">BJ983_004876</name>
</gene>
<keyword evidence="3 8" id="KW-0560">Oxidoreductase</keyword>
<dbReference type="Gene3D" id="3.40.30.10">
    <property type="entry name" value="Glutaredoxin"/>
    <property type="match status" value="1"/>
</dbReference>
<evidence type="ECO:0000313" key="8">
    <source>
        <dbReference type="EMBL" id="NYD38774.1"/>
    </source>
</evidence>
<evidence type="ECO:0000256" key="4">
    <source>
        <dbReference type="ARBA" id="ARBA00023284"/>
    </source>
</evidence>
<evidence type="ECO:0000256" key="1">
    <source>
        <dbReference type="ARBA" id="ARBA00022559"/>
    </source>
</evidence>
<dbReference type="RefSeq" id="WP_179796167.1">
    <property type="nucleotide sequence ID" value="NZ_BAABHP010000005.1"/>
</dbReference>
<dbReference type="AlphaFoldDB" id="A0A7Y9E0A9"/>
<evidence type="ECO:0000259" key="7">
    <source>
        <dbReference type="PROSITE" id="PS51352"/>
    </source>
</evidence>
<protein>
    <submittedName>
        <fullName evidence="8">Peroxiredoxin Q/BCP</fullName>
        <ecNumber evidence="8">1.11.1.15</ecNumber>
    </submittedName>
</protein>
<dbReference type="Pfam" id="PF00578">
    <property type="entry name" value="AhpC-TSA"/>
    <property type="match status" value="1"/>
</dbReference>
<accession>A0A7Y9E0A9</accession>
<evidence type="ECO:0000256" key="2">
    <source>
        <dbReference type="ARBA" id="ARBA00022862"/>
    </source>
</evidence>
<dbReference type="InterPro" id="IPR013766">
    <property type="entry name" value="Thioredoxin_domain"/>
</dbReference>
<feature type="active site" description="Cysteine sulfenic acid (-SOH) intermediate; for peroxidase activity" evidence="5">
    <location>
        <position position="46"/>
    </location>
</feature>
<evidence type="ECO:0000256" key="6">
    <source>
        <dbReference type="SAM" id="MobiDB-lite"/>
    </source>
</evidence>
<dbReference type="CDD" id="cd03017">
    <property type="entry name" value="PRX_BCP"/>
    <property type="match status" value="1"/>
</dbReference>
<comment type="caution">
    <text evidence="8">The sequence shown here is derived from an EMBL/GenBank/DDBJ whole genome shotgun (WGS) entry which is preliminary data.</text>
</comment>
<dbReference type="PROSITE" id="PS51352">
    <property type="entry name" value="THIOREDOXIN_2"/>
    <property type="match status" value="1"/>
</dbReference>
<dbReference type="PANTHER" id="PTHR43110:SF1">
    <property type="entry name" value="THIOL PEROXIDASE"/>
    <property type="match status" value="1"/>
</dbReference>
<feature type="region of interest" description="Disordered" evidence="6">
    <location>
        <begin position="1"/>
        <end position="22"/>
    </location>
</feature>
<sequence>MNGAAEVGQPAPDFTLEGTDGPFTLSEHRGERVVLLFYTMDRGSVCARQFRSYAANQDALDELGATVVGINGQGLESHRRFVRRDDLTVPLLSDPDLTVAAAYGAAVPVVGTRRSVMVVDEDGLLRHRHVHTVGFGFATVADLRRVLADLD</sequence>
<dbReference type="InterPro" id="IPR000866">
    <property type="entry name" value="AhpC/TSA"/>
</dbReference>
<dbReference type="PANTHER" id="PTHR43110">
    <property type="entry name" value="THIOL PEROXIDASE"/>
    <property type="match status" value="1"/>
</dbReference>
<dbReference type="GO" id="GO:0004601">
    <property type="term" value="F:peroxidase activity"/>
    <property type="evidence" value="ECO:0007669"/>
    <property type="project" value="UniProtKB-KW"/>
</dbReference>
<dbReference type="EC" id="1.11.1.15" evidence="8"/>
<reference evidence="8 9" key="1">
    <citation type="submission" date="2020-07" db="EMBL/GenBank/DDBJ databases">
        <title>Sequencing the genomes of 1000 actinobacteria strains.</title>
        <authorList>
            <person name="Klenk H.-P."/>
        </authorList>
    </citation>
    <scope>NUCLEOTIDE SEQUENCE [LARGE SCALE GENOMIC DNA]</scope>
    <source>
        <strain evidence="8 9">DSM 45772</strain>
    </source>
</reference>
<feature type="domain" description="Thioredoxin" evidence="7">
    <location>
        <begin position="5"/>
        <end position="151"/>
    </location>
</feature>
<proteinExistence type="predicted"/>
<dbReference type="SUPFAM" id="SSF52833">
    <property type="entry name" value="Thioredoxin-like"/>
    <property type="match status" value="1"/>
</dbReference>